<dbReference type="CDD" id="cd01700">
    <property type="entry name" value="PolY_Pol_V_umuC"/>
    <property type="match status" value="1"/>
</dbReference>
<evidence type="ECO:0000256" key="4">
    <source>
        <dbReference type="ARBA" id="ARBA00023204"/>
    </source>
</evidence>
<dbReference type="InterPro" id="IPR017961">
    <property type="entry name" value="DNA_pol_Y-fam_little_finger"/>
</dbReference>
<accession>A0A3M3R7U5</accession>
<evidence type="ECO:0000259" key="6">
    <source>
        <dbReference type="PROSITE" id="PS50173"/>
    </source>
</evidence>
<comment type="similarity">
    <text evidence="1">Belongs to the DNA polymerase type-Y family.</text>
</comment>
<dbReference type="GO" id="GO:0003887">
    <property type="term" value="F:DNA-directed DNA polymerase activity"/>
    <property type="evidence" value="ECO:0007669"/>
    <property type="project" value="TreeGrafter"/>
</dbReference>
<dbReference type="PROSITE" id="PS50173">
    <property type="entry name" value="UMUC"/>
    <property type="match status" value="1"/>
</dbReference>
<dbReference type="Pfam" id="PF13438">
    <property type="entry name" value="DUF4113"/>
    <property type="match status" value="1"/>
</dbReference>
<dbReference type="Gene3D" id="1.10.150.20">
    <property type="entry name" value="5' to 3' exonuclease, C-terminal subdomain"/>
    <property type="match status" value="1"/>
</dbReference>
<dbReference type="InterPro" id="IPR025188">
    <property type="entry name" value="DUF4113"/>
</dbReference>
<evidence type="ECO:0000313" key="7">
    <source>
        <dbReference type="EMBL" id="RMN92619.1"/>
    </source>
</evidence>
<dbReference type="GO" id="GO:0009432">
    <property type="term" value="P:SOS response"/>
    <property type="evidence" value="ECO:0007669"/>
    <property type="project" value="UniProtKB-KW"/>
</dbReference>
<keyword evidence="5" id="KW-0742">SOS response</keyword>
<dbReference type="Pfam" id="PF11799">
    <property type="entry name" value="IMS_C"/>
    <property type="match status" value="1"/>
</dbReference>
<dbReference type="EMBL" id="RBPL01000108">
    <property type="protein sequence ID" value="RMN92619.1"/>
    <property type="molecule type" value="Genomic_DNA"/>
</dbReference>
<dbReference type="InterPro" id="IPR043128">
    <property type="entry name" value="Rev_trsase/Diguanyl_cyclase"/>
</dbReference>
<keyword evidence="4" id="KW-0234">DNA repair</keyword>
<reference evidence="7 8" key="1">
    <citation type="submission" date="2018-08" db="EMBL/GenBank/DDBJ databases">
        <title>Recombination of ecologically and evolutionarily significant loci maintains genetic cohesion in the Pseudomonas syringae species complex.</title>
        <authorList>
            <person name="Dillon M."/>
            <person name="Thakur S."/>
            <person name="Almeida R.N.D."/>
            <person name="Weir B.S."/>
            <person name="Guttman D.S."/>
        </authorList>
    </citation>
    <scope>NUCLEOTIDE SEQUENCE [LARGE SCALE GENOMIC DNA]</scope>
    <source>
        <strain evidence="7 8">1089_5</strain>
    </source>
</reference>
<dbReference type="GO" id="GO:0006281">
    <property type="term" value="P:DNA repair"/>
    <property type="evidence" value="ECO:0007669"/>
    <property type="project" value="UniProtKB-KW"/>
</dbReference>
<dbReference type="InterPro" id="IPR043502">
    <property type="entry name" value="DNA/RNA_pol_sf"/>
</dbReference>
<evidence type="ECO:0000256" key="1">
    <source>
        <dbReference type="ARBA" id="ARBA00010945"/>
    </source>
</evidence>
<proteinExistence type="inferred from homology"/>
<dbReference type="PANTHER" id="PTHR11076:SF34">
    <property type="entry name" value="PROTEIN UMUC"/>
    <property type="match status" value="1"/>
</dbReference>
<sequence>MFALIDCNSFYASCERVFRPDLAKVPIVVLSNNDGCVIARSYDAKPFVKMGAPYFQIKDYLDEAGIATFSSNYTLYGDLSDRVMTIIESMVPRLEIYSIDEAFADLTGMPGDLSELGMKIQKAVGQGTGIPVGVGIAPTRTLAKLANHVAKQYMERTKGVVNLCDPKTLQWVLRKSPVGEVWGVGRKLRTQLEEMGIHTALDLSKADPRLLRKKFSVVLEKTARELGGVSCLDSLEADAAKHEICCSRSFGARLTEVEPIKEAVATYVQRAAEKLRLQDSLCKTMRVNIRTGFFNPNEVKYSNGATVDLPYPTNDVRLLIRYATEAVGRIFRPGIRFSKAEVHLLDLRKSNEFTDDLFSEVQPLATSKVMGVLDDINQRWGKGTLRPASVPTDPEWAMKSEMRSQRYTTQISELWTVKCN</sequence>
<dbReference type="GO" id="GO:0005829">
    <property type="term" value="C:cytosol"/>
    <property type="evidence" value="ECO:0007669"/>
    <property type="project" value="TreeGrafter"/>
</dbReference>
<keyword evidence="7" id="KW-0808">Transferase</keyword>
<gene>
    <name evidence="7" type="ORF">ALQ49_04694</name>
</gene>
<feature type="domain" description="UmuC" evidence="6">
    <location>
        <begin position="2"/>
        <end position="185"/>
    </location>
</feature>
<keyword evidence="2" id="KW-0227">DNA damage</keyword>
<evidence type="ECO:0000313" key="8">
    <source>
        <dbReference type="Proteomes" id="UP000278062"/>
    </source>
</evidence>
<comment type="caution">
    <text evidence="7">The sequence shown here is derived from an EMBL/GenBank/DDBJ whole genome shotgun (WGS) entry which is preliminary data.</text>
</comment>
<protein>
    <submittedName>
        <fullName evidence="7">Nucleotidyltransferase/DNA polymerase involved in DNA repair</fullName>
    </submittedName>
</protein>
<dbReference type="InterPro" id="IPR001126">
    <property type="entry name" value="UmuC"/>
</dbReference>
<dbReference type="Proteomes" id="UP000278062">
    <property type="component" value="Unassembled WGS sequence"/>
</dbReference>
<dbReference type="NCBIfam" id="NF002955">
    <property type="entry name" value="PRK03609.1"/>
    <property type="match status" value="1"/>
</dbReference>
<evidence type="ECO:0000256" key="5">
    <source>
        <dbReference type="ARBA" id="ARBA00023236"/>
    </source>
</evidence>
<dbReference type="GO" id="GO:0042276">
    <property type="term" value="P:error-prone translesion synthesis"/>
    <property type="evidence" value="ECO:0007669"/>
    <property type="project" value="TreeGrafter"/>
</dbReference>
<dbReference type="Gene3D" id="3.40.1170.60">
    <property type="match status" value="1"/>
</dbReference>
<organism evidence="7 8">
    <name type="scientific">Pseudomonas syringae pv. apii</name>
    <dbReference type="NCBI Taxonomy" id="81036"/>
    <lineage>
        <taxon>Bacteria</taxon>
        <taxon>Pseudomonadati</taxon>
        <taxon>Pseudomonadota</taxon>
        <taxon>Gammaproteobacteria</taxon>
        <taxon>Pseudomonadales</taxon>
        <taxon>Pseudomonadaceae</taxon>
        <taxon>Pseudomonas</taxon>
    </lineage>
</organism>
<dbReference type="Gene3D" id="3.30.70.270">
    <property type="match status" value="1"/>
</dbReference>
<dbReference type="InterPro" id="IPR050116">
    <property type="entry name" value="DNA_polymerase-Y"/>
</dbReference>
<name>A0A3M3R7U5_9PSED</name>
<evidence type="ECO:0000256" key="2">
    <source>
        <dbReference type="ARBA" id="ARBA00022763"/>
    </source>
</evidence>
<keyword evidence="3" id="KW-0741">SOS mutagenesis</keyword>
<dbReference type="SUPFAM" id="SSF56672">
    <property type="entry name" value="DNA/RNA polymerases"/>
    <property type="match status" value="1"/>
</dbReference>
<evidence type="ECO:0000256" key="3">
    <source>
        <dbReference type="ARBA" id="ARBA00023199"/>
    </source>
</evidence>
<dbReference type="GO" id="GO:0003684">
    <property type="term" value="F:damaged DNA binding"/>
    <property type="evidence" value="ECO:0007669"/>
    <property type="project" value="InterPro"/>
</dbReference>
<dbReference type="Pfam" id="PF00817">
    <property type="entry name" value="IMS"/>
    <property type="match status" value="1"/>
</dbReference>
<dbReference type="PANTHER" id="PTHR11076">
    <property type="entry name" value="DNA REPAIR POLYMERASE UMUC / TRANSFERASE FAMILY MEMBER"/>
    <property type="match status" value="1"/>
</dbReference>
<dbReference type="AlphaFoldDB" id="A0A3M3R7U5"/>